<protein>
    <submittedName>
        <fullName evidence="5">L-threonine kinase</fullName>
        <ecNumber evidence="5">2.7.1.177</ecNumber>
    </submittedName>
</protein>
<dbReference type="PANTHER" id="PTHR43527:SF1">
    <property type="entry name" value="L-THREONINE KINASE"/>
    <property type="match status" value="1"/>
</dbReference>
<keyword evidence="2 5" id="KW-0418">Kinase</keyword>
<accession>A0A162N0N3</accession>
<dbReference type="SUPFAM" id="SSF54211">
    <property type="entry name" value="Ribosomal protein S5 domain 2-like"/>
    <property type="match status" value="1"/>
</dbReference>
<name>A0A162N0N3_9FIRM</name>
<evidence type="ECO:0000313" key="6">
    <source>
        <dbReference type="Proteomes" id="UP000075737"/>
    </source>
</evidence>
<dbReference type="OrthoDB" id="4548147at2"/>
<dbReference type="STRING" id="520767.ATZ99_01490"/>
<dbReference type="PANTHER" id="PTHR43527">
    <property type="entry name" value="4-DIPHOSPHOCYTIDYL-2-C-METHYL-D-ERYTHRITOL KINASE, CHLOROPLASTIC"/>
    <property type="match status" value="1"/>
</dbReference>
<dbReference type="InterPro" id="IPR012363">
    <property type="entry name" value="PduX"/>
</dbReference>
<reference evidence="5 6" key="1">
    <citation type="submission" date="2015-12" db="EMBL/GenBank/DDBJ databases">
        <title>Draft genome of Thermovenabulum gondwanense isolated from a red thermophilic microbial mat colonisisng an outflow channel of a bore well.</title>
        <authorList>
            <person name="Patel B.K."/>
        </authorList>
    </citation>
    <scope>NUCLEOTIDE SEQUENCE [LARGE SCALE GENOMIC DNA]</scope>
    <source>
        <strain evidence="5 6">R270</strain>
    </source>
</reference>
<dbReference type="InterPro" id="IPR006204">
    <property type="entry name" value="GHMP_kinase_N_dom"/>
</dbReference>
<dbReference type="GO" id="GO:0016301">
    <property type="term" value="F:kinase activity"/>
    <property type="evidence" value="ECO:0007669"/>
    <property type="project" value="UniProtKB-KW"/>
</dbReference>
<dbReference type="Gene3D" id="3.30.230.120">
    <property type="match status" value="1"/>
</dbReference>
<dbReference type="RefSeq" id="WP_157074677.1">
    <property type="nucleotide sequence ID" value="NZ_LOHZ01000015.1"/>
</dbReference>
<dbReference type="Proteomes" id="UP000075737">
    <property type="component" value="Unassembled WGS sequence"/>
</dbReference>
<gene>
    <name evidence="5" type="primary">pduX</name>
    <name evidence="5" type="ORF">ATZ99_01490</name>
</gene>
<comment type="caution">
    <text evidence="5">The sequence shown here is derived from an EMBL/GenBank/DDBJ whole genome shotgun (WGS) entry which is preliminary data.</text>
</comment>
<evidence type="ECO:0000256" key="2">
    <source>
        <dbReference type="ARBA" id="ARBA00022777"/>
    </source>
</evidence>
<dbReference type="Pfam" id="PF00288">
    <property type="entry name" value="GHMP_kinases_N"/>
    <property type="match status" value="1"/>
</dbReference>
<keyword evidence="6" id="KW-1185">Reference proteome</keyword>
<dbReference type="EMBL" id="LOHZ01000015">
    <property type="protein sequence ID" value="KYO68640.1"/>
    <property type="molecule type" value="Genomic_DNA"/>
</dbReference>
<feature type="domain" description="GHMP kinase N-terminal" evidence="4">
    <location>
        <begin position="100"/>
        <end position="163"/>
    </location>
</feature>
<organism evidence="5 6">
    <name type="scientific">Thermovenabulum gondwanense</name>
    <dbReference type="NCBI Taxonomy" id="520767"/>
    <lineage>
        <taxon>Bacteria</taxon>
        <taxon>Bacillati</taxon>
        <taxon>Bacillota</taxon>
        <taxon>Clostridia</taxon>
        <taxon>Thermosediminibacterales</taxon>
        <taxon>Thermosediminibacteraceae</taxon>
        <taxon>Thermovenabulum</taxon>
    </lineage>
</organism>
<dbReference type="InterPro" id="IPR020568">
    <property type="entry name" value="Ribosomal_Su5_D2-typ_SF"/>
</dbReference>
<dbReference type="AlphaFoldDB" id="A0A162N0N3"/>
<evidence type="ECO:0000259" key="4">
    <source>
        <dbReference type="Pfam" id="PF00288"/>
    </source>
</evidence>
<sequence>MTREPGYLPLRNAGPSEGREGMGKDAVPLPKAGVINFLKGDKMTISFFYPGSAGEILQGKVQGRDVLVSFPVNLYTRVEIFEGRFSGSEVEEYAKSFMFFKNILKRWGVDGGNLCFKINSKIPKGKGFASSTADLCALYHCLVRYFRRKFDIMELVEEALRIEPTDSIVFNRATLFDYKNGKYYKILGDYIKFFIYVFEGQEEVDTIKFNLSVKEPLAEVDDLVPVLVRGIEDKDIRKISFVSTESIKRNQRRLYYPVLQEVESMMKKTGGLGIIGGHSGNFLGIIYDKKLDLDIKIEGFKNYWVNTLSRIY</sequence>
<keyword evidence="5" id="KW-0808">Transferase</keyword>
<evidence type="ECO:0000256" key="3">
    <source>
        <dbReference type="SAM" id="MobiDB-lite"/>
    </source>
</evidence>
<evidence type="ECO:0000313" key="5">
    <source>
        <dbReference type="EMBL" id="KYO68640.1"/>
    </source>
</evidence>
<dbReference type="PIRSF" id="PIRSF033887">
    <property type="entry name" value="PduX"/>
    <property type="match status" value="1"/>
</dbReference>
<dbReference type="PATRIC" id="fig|520767.4.peg.156"/>
<keyword evidence="1" id="KW-0547">Nucleotide-binding</keyword>
<proteinExistence type="predicted"/>
<feature type="region of interest" description="Disordered" evidence="3">
    <location>
        <begin position="1"/>
        <end position="25"/>
    </location>
</feature>
<dbReference type="GO" id="GO:0005524">
    <property type="term" value="F:ATP binding"/>
    <property type="evidence" value="ECO:0007669"/>
    <property type="project" value="InterPro"/>
</dbReference>
<evidence type="ECO:0000256" key="1">
    <source>
        <dbReference type="ARBA" id="ARBA00022741"/>
    </source>
</evidence>
<dbReference type="EC" id="2.7.1.177" evidence="5"/>